<protein>
    <submittedName>
        <fullName evidence="5">Antiterminator Q protein</fullName>
    </submittedName>
</protein>
<dbReference type="Proteomes" id="UP001432215">
    <property type="component" value="Segment"/>
</dbReference>
<dbReference type="SUPFAM" id="SSF88659">
    <property type="entry name" value="Sigma3 and sigma4 domains of RNA polymerase sigma factors"/>
    <property type="match status" value="1"/>
</dbReference>
<dbReference type="GO" id="GO:0003677">
    <property type="term" value="F:DNA binding"/>
    <property type="evidence" value="ECO:0007669"/>
    <property type="project" value="UniProtKB-KW"/>
</dbReference>
<dbReference type="EMBL" id="OR351070">
    <property type="protein sequence ID" value="WNL50587.1"/>
    <property type="molecule type" value="Genomic_DNA"/>
</dbReference>
<reference evidence="5" key="1">
    <citation type="submission" date="2023-07" db="EMBL/GenBank/DDBJ databases">
        <title>Prophages of P. aeruginosa: insights into their role through their activity, abundance and persistence.</title>
        <authorList>
            <person name="Kyrkou I."/>
        </authorList>
    </citation>
    <scope>NUCLEOTIDE SEQUENCE</scope>
</reference>
<keyword evidence="3" id="KW-0238">DNA-binding</keyword>
<evidence type="ECO:0000256" key="4">
    <source>
        <dbReference type="ARBA" id="ARBA00023163"/>
    </source>
</evidence>
<proteinExistence type="inferred from homology"/>
<name>A0AAX4B1Q1_9CAUD</name>
<evidence type="ECO:0000256" key="3">
    <source>
        <dbReference type="ARBA" id="ARBA00023125"/>
    </source>
</evidence>
<evidence type="ECO:0000256" key="1">
    <source>
        <dbReference type="ARBA" id="ARBA00010234"/>
    </source>
</evidence>
<evidence type="ECO:0000313" key="5">
    <source>
        <dbReference type="EMBL" id="WNL50587.1"/>
    </source>
</evidence>
<evidence type="ECO:0000256" key="2">
    <source>
        <dbReference type="ARBA" id="ARBA00023015"/>
    </source>
</evidence>
<dbReference type="InterPro" id="IPR010534">
    <property type="entry name" value="Phage_933W_GpQ"/>
</dbReference>
<dbReference type="InterPro" id="IPR036388">
    <property type="entry name" value="WH-like_DNA-bd_sf"/>
</dbReference>
<comment type="similarity">
    <text evidence="1">Belongs to the phage antitermination Q type 1 family.</text>
</comment>
<keyword evidence="2" id="KW-0805">Transcription regulation</keyword>
<organism evidence="5 6">
    <name type="scientific">Pseudomonas phage Riah</name>
    <dbReference type="NCBI Taxonomy" id="3075860"/>
    <lineage>
        <taxon>Viruses</taxon>
        <taxon>Duplodnaviria</taxon>
        <taxon>Heunggongvirae</taxon>
        <taxon>Uroviricota</taxon>
        <taxon>Caudoviricetes</taxon>
    </lineage>
</organism>
<sequence length="124" mass="14165">MNIKALEFLMEQYGLWVWSDNGTPRGSSPMLALMKRNPANEKRFAAVIPCISDDRAMQVDRFLARLYDEDPDAIRSLILYFIHGMSYRDIQDRLGISYADARMLVRAGLSALLACFVMEEKRAA</sequence>
<keyword evidence="4" id="KW-0804">Transcription</keyword>
<dbReference type="Gene3D" id="1.10.10.10">
    <property type="entry name" value="Winged helix-like DNA-binding domain superfamily/Winged helix DNA-binding domain"/>
    <property type="match status" value="1"/>
</dbReference>
<dbReference type="Pfam" id="PF06530">
    <property type="entry name" value="Phage_antitermQ"/>
    <property type="match status" value="1"/>
</dbReference>
<dbReference type="GO" id="GO:0060567">
    <property type="term" value="P:negative regulation of termination of DNA-templated transcription"/>
    <property type="evidence" value="ECO:0007669"/>
    <property type="project" value="InterPro"/>
</dbReference>
<accession>A0AAX4B1Q1</accession>
<evidence type="ECO:0000313" key="6">
    <source>
        <dbReference type="Proteomes" id="UP001432215"/>
    </source>
</evidence>
<dbReference type="InterPro" id="IPR013324">
    <property type="entry name" value="RNA_pol_sigma_r3/r4-like"/>
</dbReference>